<dbReference type="Proteomes" id="UP000246004">
    <property type="component" value="Unassembled WGS sequence"/>
</dbReference>
<feature type="domain" description="NAD-dependent epimerase/dehydratase" evidence="2">
    <location>
        <begin position="8"/>
        <end position="274"/>
    </location>
</feature>
<keyword evidence="5" id="KW-1185">Reference proteome</keyword>
<organism evidence="3 5">
    <name type="scientific">Methanosphaera cuniculi</name>
    <dbReference type="NCBI Taxonomy" id="1077256"/>
    <lineage>
        <taxon>Archaea</taxon>
        <taxon>Methanobacteriati</taxon>
        <taxon>Methanobacteriota</taxon>
        <taxon>Methanomada group</taxon>
        <taxon>Methanobacteria</taxon>
        <taxon>Methanobacteriales</taxon>
        <taxon>Methanobacteriaceae</taxon>
        <taxon>Methanosphaera</taxon>
    </lineage>
</organism>
<dbReference type="CDD" id="cd05260">
    <property type="entry name" value="GDP_MD_SDR_e"/>
    <property type="match status" value="1"/>
</dbReference>
<dbReference type="InterPro" id="IPR001509">
    <property type="entry name" value="Epimerase_deHydtase"/>
</dbReference>
<dbReference type="Proteomes" id="UP000217528">
    <property type="component" value="Unassembled WGS sequence"/>
</dbReference>
<name>A0A2A2HFG7_9EURY</name>
<dbReference type="OrthoDB" id="4907at2157"/>
<dbReference type="GO" id="GO:0019673">
    <property type="term" value="P:GDP-mannose metabolic process"/>
    <property type="evidence" value="ECO:0007669"/>
    <property type="project" value="InterPro"/>
</dbReference>
<comment type="caution">
    <text evidence="3">The sequence shown here is derived from an EMBL/GenBank/DDBJ whole genome shotgun (WGS) entry which is preliminary data.</text>
</comment>
<dbReference type="PANTHER" id="PTHR43715:SF1">
    <property type="entry name" value="GDP-MANNOSE 4,6 DEHYDRATASE"/>
    <property type="match status" value="1"/>
</dbReference>
<keyword evidence="1 4" id="KW-0456">Lyase</keyword>
<dbReference type="Gene3D" id="3.40.50.720">
    <property type="entry name" value="NAD(P)-binding Rossmann-like Domain"/>
    <property type="match status" value="1"/>
</dbReference>
<dbReference type="PANTHER" id="PTHR43715">
    <property type="entry name" value="GDP-MANNOSE 4,6-DEHYDRATASE"/>
    <property type="match status" value="1"/>
</dbReference>
<dbReference type="EMBL" id="LWMS01000010">
    <property type="protein sequence ID" value="PWL08772.1"/>
    <property type="molecule type" value="Genomic_DNA"/>
</dbReference>
<evidence type="ECO:0000259" key="2">
    <source>
        <dbReference type="Pfam" id="PF01370"/>
    </source>
</evidence>
<dbReference type="InterPro" id="IPR006368">
    <property type="entry name" value="GDP_Man_deHydtase"/>
</dbReference>
<dbReference type="AlphaFoldDB" id="A0A2A2HFG7"/>
<dbReference type="GO" id="GO:0008446">
    <property type="term" value="F:GDP-mannose 4,6-dehydratase activity"/>
    <property type="evidence" value="ECO:0007669"/>
    <property type="project" value="UniProtKB-EC"/>
</dbReference>
<protein>
    <submittedName>
        <fullName evidence="3 4">GDP-mannose 4,6-dehydratase</fullName>
        <ecNumber evidence="4">4.2.1.47</ecNumber>
    </submittedName>
</protein>
<proteinExistence type="predicted"/>
<evidence type="ECO:0000313" key="6">
    <source>
        <dbReference type="Proteomes" id="UP000246004"/>
    </source>
</evidence>
<gene>
    <name evidence="4" type="primary">gmd</name>
    <name evidence="3" type="ORF">ASJ82_05175</name>
    <name evidence="4" type="ORF">MSCUN_04860</name>
</gene>
<evidence type="ECO:0000313" key="4">
    <source>
        <dbReference type="EMBL" id="PWL08772.1"/>
    </source>
</evidence>
<dbReference type="Pfam" id="PF01370">
    <property type="entry name" value="Epimerase"/>
    <property type="match status" value="1"/>
</dbReference>
<dbReference type="RefSeq" id="WP_095608101.1">
    <property type="nucleotide sequence ID" value="NZ_CAUHCB010000001.1"/>
</dbReference>
<evidence type="ECO:0000313" key="3">
    <source>
        <dbReference type="EMBL" id="PAV08040.1"/>
    </source>
</evidence>
<dbReference type="EMBL" id="LMVN01000003">
    <property type="protein sequence ID" value="PAV08040.1"/>
    <property type="molecule type" value="Genomic_DNA"/>
</dbReference>
<dbReference type="EC" id="4.2.1.47" evidence="4"/>
<dbReference type="SUPFAM" id="SSF51735">
    <property type="entry name" value="NAD(P)-binding Rossmann-fold domains"/>
    <property type="match status" value="1"/>
</dbReference>
<accession>A0A2A2HFG7</accession>
<sequence length="410" mass="45850">MNFKDKNVLITGISGFVGSYLAERLVNEGSNVYGLLRRRADGVTPVNMQNHELDGKVTPLTGNLKDITSIANAIDTAEPDYIFHLAAQSFVPQSFDNPADTEQNNAMGTSNLLEAMRIKDSDARMIFAGSSEEYGLVISSQQQYERVIKQYGTIFPDLKEGQTTELPIAETNPLRPMSPYAVSKVYGDFLTRNYYHSYDIDTVVSRAFNHEGAGRGKMFVTSVVTNQVMQLKMGLTDKITIGNVNAFRDWTHVNDIVDGYLTLATKANKGDVYNQGSMRTNSILTYILLSLKESGENINSISTFNGDKKVDDPAEMNNDEYCGVSFAKTKVDSMMLNNELEYNIEDKGIIVNTDNGDVKVEFNPARFRPAEVPILFSNTKKIQKLGVEIKHSVDDIIRDQLNYYIKKENQ</sequence>
<reference evidence="3 5" key="2">
    <citation type="journal article" date="2017" name="BMC Genomics">
        <title>Genomic analysis of methanogenic archaea reveals a shift towards energy conservation.</title>
        <authorList>
            <person name="Gilmore S.P."/>
            <person name="Henske J.K."/>
            <person name="Sexton J.A."/>
            <person name="Solomon K.V."/>
            <person name="Seppala S."/>
            <person name="Yoo J.I."/>
            <person name="Huyett L.M."/>
            <person name="Pressman A."/>
            <person name="Cogan J.Z."/>
            <person name="Kivenson V."/>
            <person name="Peng X."/>
            <person name="Tan Y."/>
            <person name="Valentine D.L."/>
            <person name="O'Malley M.A."/>
        </authorList>
    </citation>
    <scope>NUCLEOTIDE SEQUENCE [LARGE SCALE GENOMIC DNA]</scope>
    <source>
        <strain evidence="3 5">1R-7</strain>
    </source>
</reference>
<evidence type="ECO:0000256" key="1">
    <source>
        <dbReference type="ARBA" id="ARBA00023239"/>
    </source>
</evidence>
<dbReference type="InterPro" id="IPR036291">
    <property type="entry name" value="NAD(P)-bd_dom_sf"/>
</dbReference>
<evidence type="ECO:0000313" key="5">
    <source>
        <dbReference type="Proteomes" id="UP000217528"/>
    </source>
</evidence>
<reference evidence="4 6" key="1">
    <citation type="submission" date="2016-04" db="EMBL/GenBank/DDBJ databases">
        <title>Genome sequence of Methanosphaera cuniculi DSM 4103.</title>
        <authorList>
            <person name="Poehlein A."/>
            <person name="Seedorf H."/>
            <person name="Daniel R."/>
        </authorList>
    </citation>
    <scope>NUCLEOTIDE SEQUENCE [LARGE SCALE GENOMIC DNA]</scope>
    <source>
        <strain evidence="4 6">DSM 4103</strain>
    </source>
</reference>
<dbReference type="Gene3D" id="3.90.25.10">
    <property type="entry name" value="UDP-galactose 4-epimerase, domain 1"/>
    <property type="match status" value="1"/>
</dbReference>